<feature type="active site" description="Proton donor" evidence="8">
    <location>
        <position position="12"/>
    </location>
</feature>
<dbReference type="GO" id="GO:0005975">
    <property type="term" value="P:carbohydrate metabolic process"/>
    <property type="evidence" value="ECO:0007669"/>
    <property type="project" value="InterPro"/>
</dbReference>
<feature type="binding site" evidence="10">
    <location>
        <position position="89"/>
    </location>
    <ligand>
        <name>Zn(2+)</name>
        <dbReference type="ChEBI" id="CHEBI:29105"/>
    </ligand>
</feature>
<name>A0A3L7JZF9_9BACI</name>
<feature type="binding site" evidence="10">
    <location>
        <position position="81"/>
    </location>
    <ligand>
        <name>Zn(2+)</name>
        <dbReference type="ChEBI" id="CHEBI:29105"/>
    </ligand>
</feature>
<gene>
    <name evidence="11" type="ORF">D9X91_08255</name>
</gene>
<feature type="binding site" evidence="10">
    <location>
        <position position="12"/>
    </location>
    <ligand>
        <name>Mg(2+)</name>
        <dbReference type="ChEBI" id="CHEBI:18420"/>
    </ligand>
</feature>
<dbReference type="NCBIfam" id="TIGR01656">
    <property type="entry name" value="Histidinol-ppas"/>
    <property type="match status" value="1"/>
</dbReference>
<keyword evidence="12" id="KW-1185">Reference proteome</keyword>
<dbReference type="RefSeq" id="WP_121680121.1">
    <property type="nucleotide sequence ID" value="NZ_RCVZ01000004.1"/>
</dbReference>
<evidence type="ECO:0000256" key="6">
    <source>
        <dbReference type="ARBA" id="ARBA00031828"/>
    </source>
</evidence>
<dbReference type="GO" id="GO:0005737">
    <property type="term" value="C:cytoplasm"/>
    <property type="evidence" value="ECO:0007669"/>
    <property type="project" value="UniProtKB-SubCell"/>
</dbReference>
<dbReference type="AlphaFoldDB" id="A0A3L7JZF9"/>
<dbReference type="OrthoDB" id="9801899at2"/>
<dbReference type="PANTHER" id="PTHR42891:SF1">
    <property type="entry name" value="D-GLYCERO-BETA-D-MANNO-HEPTOSE-1,7-BISPHOSPHATE 7-PHOSPHATASE"/>
    <property type="match status" value="1"/>
</dbReference>
<dbReference type="Gene3D" id="3.40.50.1000">
    <property type="entry name" value="HAD superfamily/HAD-like"/>
    <property type="match status" value="1"/>
</dbReference>
<keyword evidence="10" id="KW-0460">Magnesium</keyword>
<organism evidence="11 12">
    <name type="scientific">Falsibacillus albus</name>
    <dbReference type="NCBI Taxonomy" id="2478915"/>
    <lineage>
        <taxon>Bacteria</taxon>
        <taxon>Bacillati</taxon>
        <taxon>Bacillota</taxon>
        <taxon>Bacilli</taxon>
        <taxon>Bacillales</taxon>
        <taxon>Bacillaceae</taxon>
        <taxon>Falsibacillus</taxon>
    </lineage>
</organism>
<evidence type="ECO:0000256" key="8">
    <source>
        <dbReference type="PIRSR" id="PIRSR004682-1"/>
    </source>
</evidence>
<comment type="similarity">
    <text evidence="7">Belongs to the gmhB family.</text>
</comment>
<dbReference type="SUPFAM" id="SSF56784">
    <property type="entry name" value="HAD-like"/>
    <property type="match status" value="1"/>
</dbReference>
<evidence type="ECO:0000256" key="3">
    <source>
        <dbReference type="ARBA" id="ARBA00022723"/>
    </source>
</evidence>
<dbReference type="GO" id="GO:0046872">
    <property type="term" value="F:metal ion binding"/>
    <property type="evidence" value="ECO:0007669"/>
    <property type="project" value="UniProtKB-KW"/>
</dbReference>
<feature type="site" description="Stabilizes the phosphoryl group" evidence="9">
    <location>
        <position position="93"/>
    </location>
</feature>
<dbReference type="NCBIfam" id="NF005264">
    <property type="entry name" value="PRK06769.1"/>
    <property type="match status" value="1"/>
</dbReference>
<keyword evidence="4 7" id="KW-0378">Hydrolase</keyword>
<evidence type="ECO:0000256" key="5">
    <source>
        <dbReference type="ARBA" id="ARBA00023277"/>
    </source>
</evidence>
<protein>
    <recommendedName>
        <fullName evidence="6 7">D,D-heptose 1,7-bisphosphate phosphatase</fullName>
        <ecNumber evidence="7">3.1.3.-</ecNumber>
    </recommendedName>
</protein>
<feature type="binding site" evidence="10">
    <location>
        <position position="83"/>
    </location>
    <ligand>
        <name>Zn(2+)</name>
        <dbReference type="ChEBI" id="CHEBI:29105"/>
    </ligand>
</feature>
<dbReference type="Pfam" id="PF13242">
    <property type="entry name" value="Hydrolase_like"/>
    <property type="match status" value="1"/>
</dbReference>
<feature type="binding site" evidence="10">
    <location>
        <position position="10"/>
    </location>
    <ligand>
        <name>Mg(2+)</name>
        <dbReference type="ChEBI" id="CHEBI:18420"/>
    </ligand>
</feature>
<evidence type="ECO:0000256" key="2">
    <source>
        <dbReference type="ARBA" id="ARBA00022490"/>
    </source>
</evidence>
<feature type="binding site" evidence="10">
    <location>
        <position position="118"/>
    </location>
    <ligand>
        <name>Mg(2+)</name>
        <dbReference type="ChEBI" id="CHEBI:18420"/>
    </ligand>
</feature>
<dbReference type="InterPro" id="IPR006543">
    <property type="entry name" value="Histidinol-phos"/>
</dbReference>
<keyword evidence="2 7" id="KW-0963">Cytoplasm</keyword>
<sequence length="190" mass="20975">MKCIEAVFIDRDGTIGGGEEVIYPFSFKPFSYTNKAINILKKEGIPVFAFTNQPGIARGEAAVEDFEKELKGIGFDSVYLCPHTHEECCACRKPGTGMLEKASKEHGLDLKQSVVIGDRWTDLLAAANAGCAKILVKTGAGKSVFEKYTKREFYGAWADIKPDFIAEHLLEAIEWLVDDKQRGSVLHNGE</sequence>
<dbReference type="InterPro" id="IPR023214">
    <property type="entry name" value="HAD_sf"/>
</dbReference>
<dbReference type="EC" id="3.1.3.-" evidence="7"/>
<reference evidence="11 12" key="1">
    <citation type="submission" date="2018-10" db="EMBL/GenBank/DDBJ databases">
        <title>Falsibacillus sp. genome draft.</title>
        <authorList>
            <person name="Shi S."/>
        </authorList>
    </citation>
    <scope>NUCLEOTIDE SEQUENCE [LARGE SCALE GENOMIC DNA]</scope>
    <source>
        <strain evidence="11 12">GY 10110</strain>
    </source>
</reference>
<dbReference type="NCBIfam" id="TIGR01662">
    <property type="entry name" value="HAD-SF-IIIA"/>
    <property type="match status" value="1"/>
</dbReference>
<dbReference type="InterPro" id="IPR006549">
    <property type="entry name" value="HAD-SF_hydro_IIIA"/>
</dbReference>
<evidence type="ECO:0000256" key="7">
    <source>
        <dbReference type="PIRNR" id="PIRNR004682"/>
    </source>
</evidence>
<dbReference type="PIRSF" id="PIRSF004682">
    <property type="entry name" value="GmhB"/>
    <property type="match status" value="1"/>
</dbReference>
<dbReference type="EMBL" id="RCVZ01000004">
    <property type="protein sequence ID" value="RLQ96268.1"/>
    <property type="molecule type" value="Genomic_DNA"/>
</dbReference>
<keyword evidence="5 7" id="KW-0119">Carbohydrate metabolism</keyword>
<comment type="cofactor">
    <cofactor evidence="10">
        <name>Zn(2+)</name>
        <dbReference type="ChEBI" id="CHEBI:29105"/>
    </cofactor>
</comment>
<dbReference type="InterPro" id="IPR036412">
    <property type="entry name" value="HAD-like_sf"/>
</dbReference>
<evidence type="ECO:0000313" key="12">
    <source>
        <dbReference type="Proteomes" id="UP000276770"/>
    </source>
</evidence>
<evidence type="ECO:0000313" key="11">
    <source>
        <dbReference type="EMBL" id="RLQ96268.1"/>
    </source>
</evidence>
<evidence type="ECO:0000256" key="10">
    <source>
        <dbReference type="PIRSR" id="PIRSR004682-4"/>
    </source>
</evidence>
<accession>A0A3L7JZF9</accession>
<evidence type="ECO:0000256" key="4">
    <source>
        <dbReference type="ARBA" id="ARBA00022801"/>
    </source>
</evidence>
<proteinExistence type="inferred from homology"/>
<feature type="active site" description="Nucleophile" evidence="8">
    <location>
        <position position="10"/>
    </location>
</feature>
<dbReference type="PANTHER" id="PTHR42891">
    <property type="entry name" value="D-GLYCERO-BETA-D-MANNO-HEPTOSE-1,7-BISPHOSPHATE 7-PHOSPHATASE"/>
    <property type="match status" value="1"/>
</dbReference>
<comment type="subcellular location">
    <subcellularLocation>
        <location evidence="1 7">Cytoplasm</location>
    </subcellularLocation>
</comment>
<feature type="binding site" evidence="10">
    <location>
        <position position="91"/>
    </location>
    <ligand>
        <name>Zn(2+)</name>
        <dbReference type="ChEBI" id="CHEBI:29105"/>
    </ligand>
</feature>
<dbReference type="GO" id="GO:0016791">
    <property type="term" value="F:phosphatase activity"/>
    <property type="evidence" value="ECO:0007669"/>
    <property type="project" value="InterPro"/>
</dbReference>
<comment type="caution">
    <text evidence="11">The sequence shown here is derived from an EMBL/GenBank/DDBJ whole genome shotgun (WGS) entry which is preliminary data.</text>
</comment>
<feature type="site" description="Stabilizes the phosphoryl group" evidence="9">
    <location>
        <position position="51"/>
    </location>
</feature>
<comment type="cofactor">
    <cofactor evidence="10">
        <name>Mg(2+)</name>
        <dbReference type="ChEBI" id="CHEBI:18420"/>
    </cofactor>
</comment>
<evidence type="ECO:0000256" key="1">
    <source>
        <dbReference type="ARBA" id="ARBA00004496"/>
    </source>
</evidence>
<feature type="site" description="Contributes to substrate recognition" evidence="9">
    <location>
        <position position="92"/>
    </location>
</feature>
<evidence type="ECO:0000256" key="9">
    <source>
        <dbReference type="PIRSR" id="PIRSR004682-3"/>
    </source>
</evidence>
<dbReference type="Proteomes" id="UP000276770">
    <property type="component" value="Unassembled WGS sequence"/>
</dbReference>
<keyword evidence="10" id="KW-0862">Zinc</keyword>
<keyword evidence="3 10" id="KW-0479">Metal-binding</keyword>
<dbReference type="InterPro" id="IPR004446">
    <property type="entry name" value="Heptose_bisP_phosphatase"/>
</dbReference>